<name>A0A2X1UWQ6_9BURK</name>
<dbReference type="Proteomes" id="UP000250242">
    <property type="component" value="Unassembled WGS sequence"/>
</dbReference>
<organism evidence="2 3">
    <name type="scientific">Oligella urethralis</name>
    <dbReference type="NCBI Taxonomy" id="90245"/>
    <lineage>
        <taxon>Bacteria</taxon>
        <taxon>Pseudomonadati</taxon>
        <taxon>Pseudomonadota</taxon>
        <taxon>Betaproteobacteria</taxon>
        <taxon>Burkholderiales</taxon>
        <taxon>Alcaligenaceae</taxon>
        <taxon>Oligella</taxon>
    </lineage>
</organism>
<reference evidence="2 3" key="1">
    <citation type="submission" date="2018-06" db="EMBL/GenBank/DDBJ databases">
        <authorList>
            <consortium name="Pathogen Informatics"/>
            <person name="Doyle S."/>
        </authorList>
    </citation>
    <scope>NUCLEOTIDE SEQUENCE [LARGE SCALE GENOMIC DNA]</scope>
    <source>
        <strain evidence="2 3">NCTC11009</strain>
    </source>
</reference>
<feature type="signal peptide" evidence="1">
    <location>
        <begin position="1"/>
        <end position="21"/>
    </location>
</feature>
<evidence type="ECO:0008006" key="4">
    <source>
        <dbReference type="Google" id="ProtNLM"/>
    </source>
</evidence>
<evidence type="ECO:0000313" key="3">
    <source>
        <dbReference type="Proteomes" id="UP000250242"/>
    </source>
</evidence>
<keyword evidence="1" id="KW-0732">Signal</keyword>
<proteinExistence type="predicted"/>
<evidence type="ECO:0000256" key="1">
    <source>
        <dbReference type="SAM" id="SignalP"/>
    </source>
</evidence>
<dbReference type="RefSeq" id="WP_146741195.1">
    <property type="nucleotide sequence ID" value="NZ_UATH01000001.1"/>
</dbReference>
<dbReference type="AlphaFoldDB" id="A0A2X1UWQ6"/>
<evidence type="ECO:0000313" key="2">
    <source>
        <dbReference type="EMBL" id="SPY08153.1"/>
    </source>
</evidence>
<protein>
    <recommendedName>
        <fullName evidence="4">DUF4352 domain-containing protein</fullName>
    </recommendedName>
</protein>
<gene>
    <name evidence="2" type="ORF">NCTC11009_01374</name>
</gene>
<sequence length="143" mass="16100">MKNIYKLLLIAMCAFSANTYALTTKEAAELFPVTITAIDEPKESYFNHVMIIHYEIENLSDKDVTAIESSIVFENPDGSTFISLAANSLEIKSKSKANGQFGYDFNKSNFTDKKMQLLGLKMKTWLKVKEIIYSDGTYEAVSD</sequence>
<accession>A0A2X1UWQ6</accession>
<feature type="chain" id="PRO_5015888924" description="DUF4352 domain-containing protein" evidence="1">
    <location>
        <begin position="22"/>
        <end position="143"/>
    </location>
</feature>
<dbReference type="EMBL" id="UATH01000001">
    <property type="protein sequence ID" value="SPY08153.1"/>
    <property type="molecule type" value="Genomic_DNA"/>
</dbReference>